<evidence type="ECO:0000256" key="1">
    <source>
        <dbReference type="SAM" id="Phobius"/>
    </source>
</evidence>
<reference evidence="2" key="1">
    <citation type="submission" date="2023-07" db="EMBL/GenBank/DDBJ databases">
        <authorList>
            <person name="Kim M."/>
        </authorList>
    </citation>
    <scope>NUCLEOTIDE SEQUENCE</scope>
    <source>
        <strain evidence="2">BIUV-7</strain>
    </source>
</reference>
<feature type="transmembrane region" description="Helical" evidence="1">
    <location>
        <begin position="36"/>
        <end position="61"/>
    </location>
</feature>
<comment type="caution">
    <text evidence="2">The sequence shown here is derived from an EMBL/GenBank/DDBJ whole genome shotgun (WGS) entry which is preliminary data.</text>
</comment>
<evidence type="ECO:0000313" key="2">
    <source>
        <dbReference type="EMBL" id="MDO6416501.1"/>
    </source>
</evidence>
<protein>
    <submittedName>
        <fullName evidence="2">Uncharacterized protein</fullName>
    </submittedName>
</protein>
<sequence length="66" mass="7033">MLEVAALFYGLLASFIMASASRNKREARGHPPILTLFGWAMLSFSAVMGAMLLAYAGWLLLTGAVG</sequence>
<keyword evidence="1" id="KW-1133">Transmembrane helix</keyword>
<name>A0ABT8YDV3_9SPHN</name>
<keyword evidence="3" id="KW-1185">Reference proteome</keyword>
<organism evidence="2 3">
    <name type="scientific">Sphingomonas natans</name>
    <dbReference type="NCBI Taxonomy" id="3063330"/>
    <lineage>
        <taxon>Bacteria</taxon>
        <taxon>Pseudomonadati</taxon>
        <taxon>Pseudomonadota</taxon>
        <taxon>Alphaproteobacteria</taxon>
        <taxon>Sphingomonadales</taxon>
        <taxon>Sphingomonadaceae</taxon>
        <taxon>Sphingomonas</taxon>
    </lineage>
</organism>
<accession>A0ABT8YDV3</accession>
<dbReference type="RefSeq" id="WP_303546124.1">
    <property type="nucleotide sequence ID" value="NZ_JAUOTP010000011.1"/>
</dbReference>
<keyword evidence="1" id="KW-0472">Membrane</keyword>
<proteinExistence type="predicted"/>
<dbReference type="EMBL" id="JAUOTP010000011">
    <property type="protein sequence ID" value="MDO6416501.1"/>
    <property type="molecule type" value="Genomic_DNA"/>
</dbReference>
<keyword evidence="1" id="KW-0812">Transmembrane</keyword>
<dbReference type="Proteomes" id="UP001169764">
    <property type="component" value="Unassembled WGS sequence"/>
</dbReference>
<evidence type="ECO:0000313" key="3">
    <source>
        <dbReference type="Proteomes" id="UP001169764"/>
    </source>
</evidence>
<gene>
    <name evidence="2" type="ORF">Q4F19_19110</name>
</gene>